<dbReference type="EMBL" id="OX451736">
    <property type="protein sequence ID" value="CAI8588940.1"/>
    <property type="molecule type" value="Genomic_DNA"/>
</dbReference>
<dbReference type="AlphaFoldDB" id="A0AAV0YS46"/>
<accession>A0AAV0YS46</accession>
<gene>
    <name evidence="1" type="ORF">VFH_I371080</name>
</gene>
<evidence type="ECO:0000313" key="2">
    <source>
        <dbReference type="Proteomes" id="UP001157006"/>
    </source>
</evidence>
<keyword evidence="2" id="KW-1185">Reference proteome</keyword>
<name>A0AAV0YS46_VICFA</name>
<proteinExistence type="predicted"/>
<evidence type="ECO:0000313" key="1">
    <source>
        <dbReference type="EMBL" id="CAI8588940.1"/>
    </source>
</evidence>
<dbReference type="Proteomes" id="UP001157006">
    <property type="component" value="Chromosome 1L"/>
</dbReference>
<sequence>MHNCYLSLNLHLKISITFLCRTSITIIILHCNFILQQPLVVPQSSSSLPLCSTTSILDLHPPFFAIATSSSISHIRSSNTHHKTHKKKSYRQNRRIEEAKGRVKHLSSMSSLGTHFPYRGTTLKSSIGFTLHSFLLDCTRFVFSDLCSLHQSSNSRV</sequence>
<reference evidence="1 2" key="1">
    <citation type="submission" date="2023-01" db="EMBL/GenBank/DDBJ databases">
        <authorList>
            <person name="Kreplak J."/>
        </authorList>
    </citation>
    <scope>NUCLEOTIDE SEQUENCE [LARGE SCALE GENOMIC DNA]</scope>
</reference>
<organism evidence="1 2">
    <name type="scientific">Vicia faba</name>
    <name type="common">Broad bean</name>
    <name type="synonym">Faba vulgaris</name>
    <dbReference type="NCBI Taxonomy" id="3906"/>
    <lineage>
        <taxon>Eukaryota</taxon>
        <taxon>Viridiplantae</taxon>
        <taxon>Streptophyta</taxon>
        <taxon>Embryophyta</taxon>
        <taxon>Tracheophyta</taxon>
        <taxon>Spermatophyta</taxon>
        <taxon>Magnoliopsida</taxon>
        <taxon>eudicotyledons</taxon>
        <taxon>Gunneridae</taxon>
        <taxon>Pentapetalae</taxon>
        <taxon>rosids</taxon>
        <taxon>fabids</taxon>
        <taxon>Fabales</taxon>
        <taxon>Fabaceae</taxon>
        <taxon>Papilionoideae</taxon>
        <taxon>50 kb inversion clade</taxon>
        <taxon>NPAAA clade</taxon>
        <taxon>Hologalegina</taxon>
        <taxon>IRL clade</taxon>
        <taxon>Fabeae</taxon>
        <taxon>Vicia</taxon>
    </lineage>
</organism>
<protein>
    <submittedName>
        <fullName evidence="1">Uncharacterized protein</fullName>
    </submittedName>
</protein>